<dbReference type="Gene3D" id="2.60.20.10">
    <property type="entry name" value="Crystallins"/>
    <property type="match status" value="1"/>
</dbReference>
<organism evidence="1 2">
    <name type="scientific">Gymnopilus dilepis</name>
    <dbReference type="NCBI Taxonomy" id="231916"/>
    <lineage>
        <taxon>Eukaryota</taxon>
        <taxon>Fungi</taxon>
        <taxon>Dikarya</taxon>
        <taxon>Basidiomycota</taxon>
        <taxon>Agaricomycotina</taxon>
        <taxon>Agaricomycetes</taxon>
        <taxon>Agaricomycetidae</taxon>
        <taxon>Agaricales</taxon>
        <taxon>Agaricineae</taxon>
        <taxon>Hymenogastraceae</taxon>
        <taxon>Gymnopilus</taxon>
    </lineage>
</organism>
<comment type="caution">
    <text evidence="1">The sequence shown here is derived from an EMBL/GenBank/DDBJ whole genome shotgun (WGS) entry which is preliminary data.</text>
</comment>
<evidence type="ECO:0000313" key="2">
    <source>
        <dbReference type="Proteomes" id="UP000284706"/>
    </source>
</evidence>
<sequence length="81" mass="8437">MSDRCICLTAGLTILNNEVSSAIIPEGIQCTFFQSMACFTNRSAEADEVGVSGSVSNFTSLTGTAGQNFNDLTSSFVCSPA</sequence>
<dbReference type="Proteomes" id="UP000284706">
    <property type="component" value="Unassembled WGS sequence"/>
</dbReference>
<gene>
    <name evidence="1" type="ORF">CVT26_006464</name>
</gene>
<proteinExistence type="predicted"/>
<dbReference type="InParanoid" id="A0A409YTX9"/>
<protein>
    <submittedName>
        <fullName evidence="1">Uncharacterized protein</fullName>
    </submittedName>
</protein>
<name>A0A409YTX9_9AGAR</name>
<reference evidence="1 2" key="1">
    <citation type="journal article" date="2018" name="Evol. Lett.">
        <title>Horizontal gene cluster transfer increased hallucinogenic mushroom diversity.</title>
        <authorList>
            <person name="Reynolds H.T."/>
            <person name="Vijayakumar V."/>
            <person name="Gluck-Thaler E."/>
            <person name="Korotkin H.B."/>
            <person name="Matheny P.B."/>
            <person name="Slot J.C."/>
        </authorList>
    </citation>
    <scope>NUCLEOTIDE SEQUENCE [LARGE SCALE GENOMIC DNA]</scope>
    <source>
        <strain evidence="1 2">SRW20</strain>
    </source>
</reference>
<dbReference type="EMBL" id="NHYE01000317">
    <property type="protein sequence ID" value="PPR06450.1"/>
    <property type="molecule type" value="Genomic_DNA"/>
</dbReference>
<keyword evidence="2" id="KW-1185">Reference proteome</keyword>
<accession>A0A409YTX9</accession>
<dbReference type="AlphaFoldDB" id="A0A409YTX9"/>
<evidence type="ECO:0000313" key="1">
    <source>
        <dbReference type="EMBL" id="PPR06450.1"/>
    </source>
</evidence>
<dbReference type="OrthoDB" id="2884912at2759"/>